<accession>A0A956SIF6</accession>
<reference evidence="2" key="2">
    <citation type="journal article" date="2021" name="Microbiome">
        <title>Successional dynamics and alternative stable states in a saline activated sludge microbial community over 9 years.</title>
        <authorList>
            <person name="Wang Y."/>
            <person name="Ye J."/>
            <person name="Ju F."/>
            <person name="Liu L."/>
            <person name="Boyd J.A."/>
            <person name="Deng Y."/>
            <person name="Parks D.H."/>
            <person name="Jiang X."/>
            <person name="Yin X."/>
            <person name="Woodcroft B.J."/>
            <person name="Tyson G.W."/>
            <person name="Hugenholtz P."/>
            <person name="Polz M.F."/>
            <person name="Zhang T."/>
        </authorList>
    </citation>
    <scope>NUCLEOTIDE SEQUENCE</scope>
    <source>
        <strain evidence="2">HKST-UBA02</strain>
    </source>
</reference>
<sequence length="232" mass="23995">MTRHSLFASIALLAAVSTIAGASEVAHETGAGVGTLVGATEGSCGTLLMTSDGTYENGYTWSGGGVVAPYYGSFVECYEGPVKVCSVVADLTSLPQGSWYPVDVYVFDDNGGNPGAVIASSLGNDTGGIAFWPEVSRHTFSLETDCIEGKFYVGVWWDASTGFDINFMAADIDGFGGGCPLTNIAPGIGYPTGWQNVSVVWGPTAALGLGTEVNPCATPTTVTTWGRIKSLF</sequence>
<organism evidence="2 3">
    <name type="scientific">Eiseniibacteriota bacterium</name>
    <dbReference type="NCBI Taxonomy" id="2212470"/>
    <lineage>
        <taxon>Bacteria</taxon>
        <taxon>Candidatus Eiseniibacteriota</taxon>
    </lineage>
</organism>
<feature type="chain" id="PRO_5037975080" description="Secreted protein" evidence="1">
    <location>
        <begin position="23"/>
        <end position="232"/>
    </location>
</feature>
<feature type="signal peptide" evidence="1">
    <location>
        <begin position="1"/>
        <end position="22"/>
    </location>
</feature>
<name>A0A956SIF6_UNCEI</name>
<evidence type="ECO:0000313" key="3">
    <source>
        <dbReference type="Proteomes" id="UP000739538"/>
    </source>
</evidence>
<dbReference type="EMBL" id="JAGQHS010000363">
    <property type="protein sequence ID" value="MCA9759488.1"/>
    <property type="molecule type" value="Genomic_DNA"/>
</dbReference>
<keyword evidence="1" id="KW-0732">Signal</keyword>
<evidence type="ECO:0000313" key="2">
    <source>
        <dbReference type="EMBL" id="MCA9759488.1"/>
    </source>
</evidence>
<gene>
    <name evidence="2" type="ORF">KDA27_27080</name>
</gene>
<evidence type="ECO:0000256" key="1">
    <source>
        <dbReference type="SAM" id="SignalP"/>
    </source>
</evidence>
<evidence type="ECO:0008006" key="4">
    <source>
        <dbReference type="Google" id="ProtNLM"/>
    </source>
</evidence>
<reference evidence="2" key="1">
    <citation type="submission" date="2020-04" db="EMBL/GenBank/DDBJ databases">
        <authorList>
            <person name="Zhang T."/>
        </authorList>
    </citation>
    <scope>NUCLEOTIDE SEQUENCE</scope>
    <source>
        <strain evidence="2">HKST-UBA02</strain>
    </source>
</reference>
<proteinExistence type="predicted"/>
<dbReference type="AlphaFoldDB" id="A0A956SIF6"/>
<dbReference type="Proteomes" id="UP000739538">
    <property type="component" value="Unassembled WGS sequence"/>
</dbReference>
<comment type="caution">
    <text evidence="2">The sequence shown here is derived from an EMBL/GenBank/DDBJ whole genome shotgun (WGS) entry which is preliminary data.</text>
</comment>
<protein>
    <recommendedName>
        <fullName evidence="4">Secreted protein</fullName>
    </recommendedName>
</protein>